<organism evidence="2 3">
    <name type="scientific">Brassica cretica</name>
    <name type="common">Mustard</name>
    <dbReference type="NCBI Taxonomy" id="69181"/>
    <lineage>
        <taxon>Eukaryota</taxon>
        <taxon>Viridiplantae</taxon>
        <taxon>Streptophyta</taxon>
        <taxon>Embryophyta</taxon>
        <taxon>Tracheophyta</taxon>
        <taxon>Spermatophyta</taxon>
        <taxon>Magnoliopsida</taxon>
        <taxon>eudicotyledons</taxon>
        <taxon>Gunneridae</taxon>
        <taxon>Pentapetalae</taxon>
        <taxon>rosids</taxon>
        <taxon>malvids</taxon>
        <taxon>Brassicales</taxon>
        <taxon>Brassicaceae</taxon>
        <taxon>Brassiceae</taxon>
        <taxon>Brassica</taxon>
    </lineage>
</organism>
<feature type="compositionally biased region" description="Basic and acidic residues" evidence="1">
    <location>
        <begin position="27"/>
        <end position="84"/>
    </location>
</feature>
<gene>
    <name evidence="2" type="ORF">F2Q68_00025977</name>
</gene>
<feature type="region of interest" description="Disordered" evidence="1">
    <location>
        <begin position="1"/>
        <end position="84"/>
    </location>
</feature>
<sequence>MFEEVESKWVKTAERGHKRNSTYRGNYRGDGEVSHYRNTRREEPRHDAQERRTRVSSEQSRVQDDQKVPREEAKEEGEIKDAGEGEVKLMEEDLMDQPSQKFQEELAKTIAAGAEIVSNSTDTEKRLQEVQGLLEEKMESPEDEENLMGMDEIKALINWNMGLTWMQLMTCRTCQMWKLRKRSWHMTRMRSHKRRRKHEDEECLSSGFPAQESCNKDKPPWEGLCLAFALAVYENFNVLVVEIIQVAAHTAFGLIKPSADSIKKEGIETDIYVGE</sequence>
<dbReference type="Proteomes" id="UP000712281">
    <property type="component" value="Unassembled WGS sequence"/>
</dbReference>
<evidence type="ECO:0000313" key="3">
    <source>
        <dbReference type="Proteomes" id="UP000712281"/>
    </source>
</evidence>
<comment type="caution">
    <text evidence="2">The sequence shown here is derived from an EMBL/GenBank/DDBJ whole genome shotgun (WGS) entry which is preliminary data.</text>
</comment>
<name>A0A8S9I7P7_BRACR</name>
<dbReference type="AlphaFoldDB" id="A0A8S9I7P7"/>
<reference evidence="2" key="1">
    <citation type="submission" date="2019-12" db="EMBL/GenBank/DDBJ databases">
        <title>Genome sequencing and annotation of Brassica cretica.</title>
        <authorList>
            <person name="Studholme D.J."/>
            <person name="Sarris P.F."/>
        </authorList>
    </citation>
    <scope>NUCLEOTIDE SEQUENCE</scope>
    <source>
        <strain evidence="2">PFS-001/15</strain>
        <tissue evidence="2">Leaf</tissue>
    </source>
</reference>
<protein>
    <submittedName>
        <fullName evidence="2">Uncharacterized protein</fullName>
    </submittedName>
</protein>
<dbReference type="EMBL" id="QGKW02001911">
    <property type="protein sequence ID" value="KAF2565871.1"/>
    <property type="molecule type" value="Genomic_DNA"/>
</dbReference>
<accession>A0A8S9I7P7</accession>
<proteinExistence type="predicted"/>
<feature type="compositionally biased region" description="Basic and acidic residues" evidence="1">
    <location>
        <begin position="1"/>
        <end position="15"/>
    </location>
</feature>
<evidence type="ECO:0000256" key="1">
    <source>
        <dbReference type="SAM" id="MobiDB-lite"/>
    </source>
</evidence>
<evidence type="ECO:0000313" key="2">
    <source>
        <dbReference type="EMBL" id="KAF2565871.1"/>
    </source>
</evidence>